<dbReference type="EMBL" id="JAKWBL010000001">
    <property type="protein sequence ID" value="MCH5597021.1"/>
    <property type="molecule type" value="Genomic_DNA"/>
</dbReference>
<name>A0ABS9SFC3_9BACT</name>
<gene>
    <name evidence="1" type="ORF">MKP09_03360</name>
</gene>
<accession>A0ABS9SFC3</accession>
<evidence type="ECO:0000313" key="1">
    <source>
        <dbReference type="EMBL" id="MCH5597021.1"/>
    </source>
</evidence>
<keyword evidence="2" id="KW-1185">Reference proteome</keyword>
<protein>
    <submittedName>
        <fullName evidence="1">Uncharacterized protein</fullName>
    </submittedName>
</protein>
<dbReference type="Proteomes" id="UP001202248">
    <property type="component" value="Unassembled WGS sequence"/>
</dbReference>
<reference evidence="1 2" key="1">
    <citation type="submission" date="2022-02" db="EMBL/GenBank/DDBJ databases">
        <authorList>
            <person name="Min J."/>
        </authorList>
    </citation>
    <scope>NUCLEOTIDE SEQUENCE [LARGE SCALE GENOMIC DNA]</scope>
    <source>
        <strain evidence="1 2">GR10-1</strain>
    </source>
</reference>
<evidence type="ECO:0000313" key="2">
    <source>
        <dbReference type="Proteomes" id="UP001202248"/>
    </source>
</evidence>
<comment type="caution">
    <text evidence="1">The sequence shown here is derived from an EMBL/GenBank/DDBJ whole genome shotgun (WGS) entry which is preliminary data.</text>
</comment>
<proteinExistence type="predicted"/>
<sequence>MPKGKQIQRIAIQENIVNGQRVKAFEVLGFQNGKWKMIVSGSSVGHKFITSVPKATYKK</sequence>
<organism evidence="1 2">
    <name type="scientific">Niabella ginsengisoli</name>
    <dbReference type="NCBI Taxonomy" id="522298"/>
    <lineage>
        <taxon>Bacteria</taxon>
        <taxon>Pseudomonadati</taxon>
        <taxon>Bacteroidota</taxon>
        <taxon>Chitinophagia</taxon>
        <taxon>Chitinophagales</taxon>
        <taxon>Chitinophagaceae</taxon>
        <taxon>Niabella</taxon>
    </lineage>
</organism>
<dbReference type="Gene3D" id="2.60.120.260">
    <property type="entry name" value="Galactose-binding domain-like"/>
    <property type="match status" value="1"/>
</dbReference>
<dbReference type="RefSeq" id="WP_240826431.1">
    <property type="nucleotide sequence ID" value="NZ_JAKWBL010000001.1"/>
</dbReference>